<proteinExistence type="predicted"/>
<protein>
    <submittedName>
        <fullName evidence="1">Uncharacterized protein</fullName>
    </submittedName>
</protein>
<evidence type="ECO:0000313" key="4">
    <source>
        <dbReference type="Proteomes" id="UP000189229"/>
    </source>
</evidence>
<comment type="caution">
    <text evidence="1">The sequence shown here is derived from an EMBL/GenBank/DDBJ whole genome shotgun (WGS) entry which is preliminary data.</text>
</comment>
<reference evidence="3 4" key="1">
    <citation type="submission" date="2017-02" db="EMBL/GenBank/DDBJ databases">
        <title>Complete genome sequences of Mycobacterium kansasii strains isolated from rhesus macaques.</title>
        <authorList>
            <person name="Panda A."/>
            <person name="Nagaraj S."/>
            <person name="Zhao X."/>
            <person name="Tettelin H."/>
            <person name="Detolla L.J."/>
        </authorList>
    </citation>
    <scope>NUCLEOTIDE SEQUENCE [LARGE SCALE GENOMIC DNA]</scope>
    <source>
        <strain evidence="1 3">11-3469</strain>
        <strain evidence="2 4">11-3813</strain>
    </source>
</reference>
<dbReference type="Proteomes" id="UP000189229">
    <property type="component" value="Unassembled WGS sequence"/>
</dbReference>
<evidence type="ECO:0000313" key="3">
    <source>
        <dbReference type="Proteomes" id="UP000188532"/>
    </source>
</evidence>
<dbReference type="EMBL" id="MVBN01000008">
    <property type="protein sequence ID" value="OOK68094.1"/>
    <property type="molecule type" value="Genomic_DNA"/>
</dbReference>
<dbReference type="EMBL" id="MVBM01000005">
    <property type="protein sequence ID" value="OOK71997.1"/>
    <property type="molecule type" value="Genomic_DNA"/>
</dbReference>
<dbReference type="AlphaFoldDB" id="A0A1V3WM89"/>
<evidence type="ECO:0000313" key="1">
    <source>
        <dbReference type="EMBL" id="OOK68094.1"/>
    </source>
</evidence>
<evidence type="ECO:0000313" key="2">
    <source>
        <dbReference type="EMBL" id="OOK71997.1"/>
    </source>
</evidence>
<accession>A0A1V3WM89</accession>
<sequence>MNFLPRYFAIWVSIGVWHQPDNDAPNLQPSSSERRAFSLAAHQF</sequence>
<name>A0A1V3WM89_MYCKA</name>
<gene>
    <name evidence="1" type="ORF">BZL29_6580</name>
    <name evidence="2" type="ORF">BZL30_5934</name>
</gene>
<organism evidence="1 3">
    <name type="scientific">Mycobacterium kansasii</name>
    <dbReference type="NCBI Taxonomy" id="1768"/>
    <lineage>
        <taxon>Bacteria</taxon>
        <taxon>Bacillati</taxon>
        <taxon>Actinomycetota</taxon>
        <taxon>Actinomycetes</taxon>
        <taxon>Mycobacteriales</taxon>
        <taxon>Mycobacteriaceae</taxon>
        <taxon>Mycobacterium</taxon>
    </lineage>
</organism>
<dbReference type="Proteomes" id="UP000188532">
    <property type="component" value="Unassembled WGS sequence"/>
</dbReference>